<evidence type="ECO:0000256" key="4">
    <source>
        <dbReference type="ARBA" id="ARBA00022519"/>
    </source>
</evidence>
<dbReference type="Proteomes" id="UP000704068">
    <property type="component" value="Unassembled WGS sequence"/>
</dbReference>
<feature type="binding site" evidence="9">
    <location>
        <position position="92"/>
    </location>
    <ligand>
        <name>Mg(2+)</name>
        <dbReference type="ChEBI" id="CHEBI:18420"/>
        <label>2</label>
    </ligand>
</feature>
<dbReference type="CDD" id="cd01638">
    <property type="entry name" value="CysQ"/>
    <property type="match status" value="1"/>
</dbReference>
<dbReference type="GO" id="GO:0008441">
    <property type="term" value="F:3'(2'),5'-bisphosphate nucleotidase activity"/>
    <property type="evidence" value="ECO:0007669"/>
    <property type="project" value="UniProtKB-UniRule"/>
</dbReference>
<feature type="binding site" evidence="10">
    <location>
        <position position="228"/>
    </location>
    <ligand>
        <name>Mg(2+)</name>
        <dbReference type="ChEBI" id="CHEBI:18420"/>
        <label>1</label>
        <note>catalytic</note>
    </ligand>
</feature>
<dbReference type="EMBL" id="JABZGR010000003">
    <property type="protein sequence ID" value="MBF0969763.1"/>
    <property type="molecule type" value="Genomic_DNA"/>
</dbReference>
<feature type="binding site" evidence="9">
    <location>
        <position position="69"/>
    </location>
    <ligand>
        <name>substrate</name>
    </ligand>
</feature>
<dbReference type="PANTHER" id="PTHR43028:SF5">
    <property type="entry name" value="3'(2'),5'-BISPHOSPHATE NUCLEOTIDASE 1"/>
    <property type="match status" value="1"/>
</dbReference>
<dbReference type="InterPro" id="IPR020550">
    <property type="entry name" value="Inositol_monophosphatase_CS"/>
</dbReference>
<dbReference type="PROSITE" id="PS00629">
    <property type="entry name" value="IMP_1"/>
    <property type="match status" value="1"/>
</dbReference>
<gene>
    <name evidence="9 11" type="primary">cysQ</name>
    <name evidence="11" type="ORF">HXK21_01790</name>
</gene>
<feature type="binding site" evidence="9">
    <location>
        <position position="228"/>
    </location>
    <ligand>
        <name>substrate</name>
    </ligand>
</feature>
<keyword evidence="3 9" id="KW-1003">Cell membrane</keyword>
<evidence type="ECO:0000256" key="8">
    <source>
        <dbReference type="ARBA" id="ARBA00023136"/>
    </source>
</evidence>
<keyword evidence="4" id="KW-0997">Cell inner membrane</keyword>
<dbReference type="PRINTS" id="PR00377">
    <property type="entry name" value="IMPHPHTASES"/>
</dbReference>
<keyword evidence="5 9" id="KW-0479">Metal-binding</keyword>
<dbReference type="GO" id="GO:0005886">
    <property type="term" value="C:plasma membrane"/>
    <property type="evidence" value="ECO:0007669"/>
    <property type="project" value="UniProtKB-SubCell"/>
</dbReference>
<dbReference type="GO" id="GO:0050427">
    <property type="term" value="P:3'-phosphoadenosine 5'-phosphosulfate metabolic process"/>
    <property type="evidence" value="ECO:0007669"/>
    <property type="project" value="TreeGrafter"/>
</dbReference>
<dbReference type="RefSeq" id="WP_298949637.1">
    <property type="nucleotide sequence ID" value="NZ_JABZGR010000003.1"/>
</dbReference>
<evidence type="ECO:0000256" key="7">
    <source>
        <dbReference type="ARBA" id="ARBA00022842"/>
    </source>
</evidence>
<dbReference type="Gene3D" id="3.30.540.10">
    <property type="entry name" value="Fructose-1,6-Bisphosphatase, subunit A, domain 1"/>
    <property type="match status" value="1"/>
</dbReference>
<evidence type="ECO:0000256" key="10">
    <source>
        <dbReference type="PIRSR" id="PIRSR600760-2"/>
    </source>
</evidence>
<feature type="binding site" evidence="9">
    <location>
        <position position="228"/>
    </location>
    <ligand>
        <name>Mg(2+)</name>
        <dbReference type="ChEBI" id="CHEBI:18420"/>
        <label>2</label>
    </ligand>
</feature>
<feature type="binding site" evidence="9">
    <location>
        <position position="69"/>
    </location>
    <ligand>
        <name>Mg(2+)</name>
        <dbReference type="ChEBI" id="CHEBI:18420"/>
        <label>1</label>
    </ligand>
</feature>
<dbReference type="NCBIfam" id="TIGR01331">
    <property type="entry name" value="bisphos_cysQ"/>
    <property type="match status" value="1"/>
</dbReference>
<accession>A0A929WZF9</accession>
<proteinExistence type="inferred from homology"/>
<organism evidence="11 12">
    <name type="scientific">Alloprevotella tannerae</name>
    <dbReference type="NCBI Taxonomy" id="76122"/>
    <lineage>
        <taxon>Bacteria</taxon>
        <taxon>Pseudomonadati</taxon>
        <taxon>Bacteroidota</taxon>
        <taxon>Bacteroidia</taxon>
        <taxon>Bacteroidales</taxon>
        <taxon>Prevotellaceae</taxon>
        <taxon>Alloprevotella</taxon>
    </lineage>
</organism>
<dbReference type="InterPro" id="IPR006240">
    <property type="entry name" value="CysQ"/>
</dbReference>
<feature type="binding site" evidence="10">
    <location>
        <position position="92"/>
    </location>
    <ligand>
        <name>Mg(2+)</name>
        <dbReference type="ChEBI" id="CHEBI:18420"/>
        <label>1</label>
        <note>catalytic</note>
    </ligand>
</feature>
<keyword evidence="6 9" id="KW-0378">Hydrolase</keyword>
<evidence type="ECO:0000256" key="6">
    <source>
        <dbReference type="ARBA" id="ARBA00022801"/>
    </source>
</evidence>
<evidence type="ECO:0000256" key="3">
    <source>
        <dbReference type="ARBA" id="ARBA00022475"/>
    </source>
</evidence>
<comment type="subcellular location">
    <subcellularLocation>
        <location evidence="9">Cell membrane</location>
        <topology evidence="9">Peripheral membrane protein</topology>
        <orientation evidence="9">Cytoplasmic side</orientation>
    </subcellularLocation>
</comment>
<feature type="binding site" evidence="10">
    <location>
        <position position="89"/>
    </location>
    <ligand>
        <name>Mg(2+)</name>
        <dbReference type="ChEBI" id="CHEBI:18420"/>
        <label>1</label>
        <note>catalytic</note>
    </ligand>
</feature>
<evidence type="ECO:0000313" key="11">
    <source>
        <dbReference type="EMBL" id="MBF0969763.1"/>
    </source>
</evidence>
<dbReference type="Pfam" id="PF00459">
    <property type="entry name" value="Inositol_P"/>
    <property type="match status" value="1"/>
</dbReference>
<comment type="function">
    <text evidence="9">Converts adenosine-3',5'-bisphosphate (PAP) to AMP.</text>
</comment>
<feature type="binding site" evidence="10">
    <location>
        <position position="91"/>
    </location>
    <ligand>
        <name>Mg(2+)</name>
        <dbReference type="ChEBI" id="CHEBI:18420"/>
        <label>1</label>
        <note>catalytic</note>
    </ligand>
</feature>
<evidence type="ECO:0000256" key="2">
    <source>
        <dbReference type="ARBA" id="ARBA00005289"/>
    </source>
</evidence>
<dbReference type="EC" id="3.1.3.7" evidence="9"/>
<dbReference type="GO" id="GO:0046854">
    <property type="term" value="P:phosphatidylinositol phosphate biosynthetic process"/>
    <property type="evidence" value="ECO:0007669"/>
    <property type="project" value="InterPro"/>
</dbReference>
<evidence type="ECO:0000313" key="12">
    <source>
        <dbReference type="Proteomes" id="UP000704068"/>
    </source>
</evidence>
<feature type="binding site" evidence="9">
    <location>
        <position position="91"/>
    </location>
    <ligand>
        <name>Mg(2+)</name>
        <dbReference type="ChEBI" id="CHEBI:18420"/>
        <label>1</label>
    </ligand>
</feature>
<sequence length="270" mass="29949">MYNPTSFLRVALPAALEAGKAILEIYAQPTEGWEIEEKADHTPLTIADRRANDIIMRHLHATSHPILSEEGPLPDYEERKNWPGLWVVDPLDGTSEFLKRNDEFTVNIAWVQDGSPVAGVIYLPVTHTLYFGVKGMGAFKVGDVTVAKSEEELIRAAQRLPIEKQREGFVVVASRSHLSGETEAYIDQLRKDHPDLSLISAGSSMKLCRVAEGSADVYPRFAPTMEWDTAAGDAIVRAAGGEVVDTERHQPLVYNKEDLHNPNFISTCKN</sequence>
<name>A0A929WZF9_9BACT</name>
<reference evidence="11" key="1">
    <citation type="submission" date="2020-04" db="EMBL/GenBank/DDBJ databases">
        <title>Deep metagenomics examines the oral microbiome during advanced dental caries in children, revealing novel taxa and co-occurrences with host molecules.</title>
        <authorList>
            <person name="Baker J.L."/>
            <person name="Morton J.T."/>
            <person name="Dinis M."/>
            <person name="Alvarez R."/>
            <person name="Tran N.C."/>
            <person name="Knight R."/>
            <person name="Edlund A."/>
        </authorList>
    </citation>
    <scope>NUCLEOTIDE SEQUENCE</scope>
    <source>
        <strain evidence="11">JCVI_34_bin.1</strain>
    </source>
</reference>
<feature type="binding site" evidence="9">
    <location>
        <begin position="91"/>
        <end position="94"/>
    </location>
    <ligand>
        <name>substrate</name>
    </ligand>
</feature>
<dbReference type="SUPFAM" id="SSF56655">
    <property type="entry name" value="Carbohydrate phosphatase"/>
    <property type="match status" value="1"/>
</dbReference>
<dbReference type="AlphaFoldDB" id="A0A929WZF9"/>
<dbReference type="InterPro" id="IPR000760">
    <property type="entry name" value="Inositol_monophosphatase-like"/>
</dbReference>
<evidence type="ECO:0000256" key="1">
    <source>
        <dbReference type="ARBA" id="ARBA00001625"/>
    </source>
</evidence>
<keyword evidence="8 9" id="KW-0472">Membrane</keyword>
<keyword evidence="7 9" id="KW-0460">Magnesium</keyword>
<dbReference type="GO" id="GO:0000103">
    <property type="term" value="P:sulfate assimilation"/>
    <property type="evidence" value="ECO:0007669"/>
    <property type="project" value="TreeGrafter"/>
</dbReference>
<evidence type="ECO:0000256" key="5">
    <source>
        <dbReference type="ARBA" id="ARBA00022723"/>
    </source>
</evidence>
<protein>
    <recommendedName>
        <fullName evidence="9">3'(2'),5'-bisphosphate nucleotidase CysQ</fullName>
        <ecNumber evidence="9">3.1.3.7</ecNumber>
    </recommendedName>
    <alternativeName>
        <fullName evidence="9">3'(2'),5-bisphosphonucleoside 3'(2')-phosphohydrolase</fullName>
    </alternativeName>
    <alternativeName>
        <fullName evidence="9">3'-phosphoadenosine 5'-phosphate phosphatase</fullName>
        <shortName evidence="9">PAP phosphatase</shortName>
    </alternativeName>
</protein>
<dbReference type="InterPro" id="IPR020583">
    <property type="entry name" value="Inositol_monoP_metal-BS"/>
</dbReference>
<comment type="cofactor">
    <cofactor evidence="9 10">
        <name>Mg(2+)</name>
        <dbReference type="ChEBI" id="CHEBI:18420"/>
    </cofactor>
</comment>
<dbReference type="PROSITE" id="PS00630">
    <property type="entry name" value="IMP_2"/>
    <property type="match status" value="1"/>
</dbReference>
<feature type="binding site" evidence="9">
    <location>
        <position position="89"/>
    </location>
    <ligand>
        <name>Mg(2+)</name>
        <dbReference type="ChEBI" id="CHEBI:18420"/>
        <label>2</label>
    </ligand>
</feature>
<dbReference type="InterPro" id="IPR050725">
    <property type="entry name" value="CysQ/Inositol_MonoPase"/>
</dbReference>
<comment type="caution">
    <text evidence="11">The sequence shown here is derived from an EMBL/GenBank/DDBJ whole genome shotgun (WGS) entry which is preliminary data.</text>
</comment>
<dbReference type="GO" id="GO:0000287">
    <property type="term" value="F:magnesium ion binding"/>
    <property type="evidence" value="ECO:0007669"/>
    <property type="project" value="UniProtKB-UniRule"/>
</dbReference>
<evidence type="ECO:0000256" key="9">
    <source>
        <dbReference type="HAMAP-Rule" id="MF_02095"/>
    </source>
</evidence>
<dbReference type="HAMAP" id="MF_02095">
    <property type="entry name" value="CysQ"/>
    <property type="match status" value="1"/>
</dbReference>
<feature type="binding site" evidence="9">
    <location>
        <position position="89"/>
    </location>
    <ligand>
        <name>Mg(2+)</name>
        <dbReference type="ChEBI" id="CHEBI:18420"/>
        <label>1</label>
    </ligand>
</feature>
<dbReference type="PANTHER" id="PTHR43028">
    <property type="entry name" value="3'(2'),5'-BISPHOSPHATE NUCLEOTIDASE 1"/>
    <property type="match status" value="1"/>
</dbReference>
<comment type="catalytic activity">
    <reaction evidence="1 9">
        <text>adenosine 3',5'-bisphosphate + H2O = AMP + phosphate</text>
        <dbReference type="Rhea" id="RHEA:10040"/>
        <dbReference type="ChEBI" id="CHEBI:15377"/>
        <dbReference type="ChEBI" id="CHEBI:43474"/>
        <dbReference type="ChEBI" id="CHEBI:58343"/>
        <dbReference type="ChEBI" id="CHEBI:456215"/>
        <dbReference type="EC" id="3.1.3.7"/>
    </reaction>
</comment>
<dbReference type="Gene3D" id="3.40.190.80">
    <property type="match status" value="1"/>
</dbReference>
<feature type="binding site" evidence="10">
    <location>
        <position position="69"/>
    </location>
    <ligand>
        <name>Mg(2+)</name>
        <dbReference type="ChEBI" id="CHEBI:18420"/>
        <label>1</label>
        <note>catalytic</note>
    </ligand>
</feature>
<comment type="similarity">
    <text evidence="2 9">Belongs to the inositol monophosphatase superfamily. CysQ family.</text>
</comment>